<dbReference type="SUPFAM" id="SSF55874">
    <property type="entry name" value="ATPase domain of HSP90 chaperone/DNA topoisomerase II/histidine kinase"/>
    <property type="match status" value="1"/>
</dbReference>
<organism evidence="4 5">
    <name type="scientific">Arcicella aquatica</name>
    <dbReference type="NCBI Taxonomy" id="217141"/>
    <lineage>
        <taxon>Bacteria</taxon>
        <taxon>Pseudomonadati</taxon>
        <taxon>Bacteroidota</taxon>
        <taxon>Cytophagia</taxon>
        <taxon>Cytophagales</taxon>
        <taxon>Flectobacillaceae</taxon>
        <taxon>Arcicella</taxon>
    </lineage>
</organism>
<evidence type="ECO:0000259" key="3">
    <source>
        <dbReference type="Pfam" id="PF02518"/>
    </source>
</evidence>
<keyword evidence="5" id="KW-1185">Reference proteome</keyword>
<proteinExistence type="predicted"/>
<name>A0ABU5QHT9_9BACT</name>
<dbReference type="InterPro" id="IPR004358">
    <property type="entry name" value="Sig_transdc_His_kin-like_C"/>
</dbReference>
<dbReference type="Proteomes" id="UP001304671">
    <property type="component" value="Unassembled WGS sequence"/>
</dbReference>
<gene>
    <name evidence="4" type="ORF">VB264_00685</name>
</gene>
<comment type="catalytic activity">
    <reaction evidence="1">
        <text>ATP + protein L-histidine = ADP + protein N-phospho-L-histidine.</text>
        <dbReference type="EC" id="2.7.13.3"/>
    </reaction>
</comment>
<dbReference type="InterPro" id="IPR036890">
    <property type="entry name" value="HATPase_C_sf"/>
</dbReference>
<sequence length="40" mass="4459">MGIPSNDQQHLFETFFRETNVISTEGTGLGLSIAKEFTKN</sequence>
<evidence type="ECO:0000313" key="5">
    <source>
        <dbReference type="Proteomes" id="UP001304671"/>
    </source>
</evidence>
<keyword evidence="4" id="KW-0547">Nucleotide-binding</keyword>
<keyword evidence="4" id="KW-0067">ATP-binding</keyword>
<dbReference type="EMBL" id="JAYFUL010000001">
    <property type="protein sequence ID" value="MEA5256279.1"/>
    <property type="molecule type" value="Genomic_DNA"/>
</dbReference>
<accession>A0ABU5QHT9</accession>
<dbReference type="CDD" id="cd00075">
    <property type="entry name" value="HATPase"/>
    <property type="match status" value="1"/>
</dbReference>
<comment type="caution">
    <text evidence="4">The sequence shown here is derived from an EMBL/GenBank/DDBJ whole genome shotgun (WGS) entry which is preliminary data.</text>
</comment>
<feature type="domain" description="Histidine kinase/HSP90-like ATPase" evidence="3">
    <location>
        <begin position="2"/>
        <end position="39"/>
    </location>
</feature>
<dbReference type="EC" id="2.7.13.3" evidence="2"/>
<protein>
    <recommendedName>
        <fullName evidence="2">histidine kinase</fullName>
        <ecNumber evidence="2">2.7.13.3</ecNumber>
    </recommendedName>
</protein>
<dbReference type="InterPro" id="IPR003594">
    <property type="entry name" value="HATPase_dom"/>
</dbReference>
<dbReference type="PRINTS" id="PR00344">
    <property type="entry name" value="BCTRLSENSOR"/>
</dbReference>
<dbReference type="Gene3D" id="3.30.565.10">
    <property type="entry name" value="Histidine kinase-like ATPase, C-terminal domain"/>
    <property type="match status" value="1"/>
</dbReference>
<evidence type="ECO:0000256" key="1">
    <source>
        <dbReference type="ARBA" id="ARBA00000085"/>
    </source>
</evidence>
<dbReference type="RefSeq" id="WP_323246091.1">
    <property type="nucleotide sequence ID" value="NZ_JAYFUL010000001.1"/>
</dbReference>
<dbReference type="GO" id="GO:0005524">
    <property type="term" value="F:ATP binding"/>
    <property type="evidence" value="ECO:0007669"/>
    <property type="project" value="UniProtKB-KW"/>
</dbReference>
<dbReference type="Pfam" id="PF02518">
    <property type="entry name" value="HATPase_c"/>
    <property type="match status" value="1"/>
</dbReference>
<evidence type="ECO:0000313" key="4">
    <source>
        <dbReference type="EMBL" id="MEA5256279.1"/>
    </source>
</evidence>
<evidence type="ECO:0000256" key="2">
    <source>
        <dbReference type="ARBA" id="ARBA00012438"/>
    </source>
</evidence>
<reference evidence="4 5" key="1">
    <citation type="submission" date="2023-12" db="EMBL/GenBank/DDBJ databases">
        <title>Novel species of the genus Arcicella isolated from rivers.</title>
        <authorList>
            <person name="Lu H."/>
        </authorList>
    </citation>
    <scope>NUCLEOTIDE SEQUENCE [LARGE SCALE GENOMIC DNA]</scope>
    <source>
        <strain evidence="4 5">LMG 21963</strain>
    </source>
</reference>